<protein>
    <submittedName>
        <fullName evidence="1">Uncharacterized protein</fullName>
    </submittedName>
</protein>
<sequence length="183" mass="20635">MLARLISLGGKEDTPSSDAAVVCCFYASCFIGMYWGGFSQYGGPIAMAELTLPIIFNNCEDYGYHIPDEKVNLSIHFNREVMQWAALGTVDLLFAAVASGNMFAKWLTIRTMMFSFLLLWLVAPAAQIPSSEFIDLKLLTDEELMHLAKEKEKARLQRAQLWMEYMGERLADAYDSDSEFSDL</sequence>
<dbReference type="EMBL" id="JANJQO010000827">
    <property type="protein sequence ID" value="KAJ2974455.1"/>
    <property type="molecule type" value="Genomic_DNA"/>
</dbReference>
<accession>A0ACC1N5U1</accession>
<reference evidence="1" key="1">
    <citation type="submission" date="2022-08" db="EMBL/GenBank/DDBJ databases">
        <title>Genome Sequence of Lecanicillium fungicola.</title>
        <authorList>
            <person name="Buettner E."/>
        </authorList>
    </citation>
    <scope>NUCLEOTIDE SEQUENCE</scope>
    <source>
        <strain evidence="1">Babe33</strain>
    </source>
</reference>
<comment type="caution">
    <text evidence="1">The sequence shown here is derived from an EMBL/GenBank/DDBJ whole genome shotgun (WGS) entry which is preliminary data.</text>
</comment>
<dbReference type="Proteomes" id="UP001143910">
    <property type="component" value="Unassembled WGS sequence"/>
</dbReference>
<keyword evidence="2" id="KW-1185">Reference proteome</keyword>
<evidence type="ECO:0000313" key="2">
    <source>
        <dbReference type="Proteomes" id="UP001143910"/>
    </source>
</evidence>
<name>A0ACC1N5U1_9HYPO</name>
<gene>
    <name evidence="1" type="ORF">NQ176_g6047</name>
</gene>
<evidence type="ECO:0000313" key="1">
    <source>
        <dbReference type="EMBL" id="KAJ2974455.1"/>
    </source>
</evidence>
<proteinExistence type="predicted"/>
<organism evidence="1 2">
    <name type="scientific">Zarea fungicola</name>
    <dbReference type="NCBI Taxonomy" id="93591"/>
    <lineage>
        <taxon>Eukaryota</taxon>
        <taxon>Fungi</taxon>
        <taxon>Dikarya</taxon>
        <taxon>Ascomycota</taxon>
        <taxon>Pezizomycotina</taxon>
        <taxon>Sordariomycetes</taxon>
        <taxon>Hypocreomycetidae</taxon>
        <taxon>Hypocreales</taxon>
        <taxon>Cordycipitaceae</taxon>
        <taxon>Zarea</taxon>
    </lineage>
</organism>